<sequence>MKQQAEVLSERERSHRHLQARLNRMKRLYPSPYFGRIDFREDGEAEAERIYIGIASFEDEDDGTYLIYDWRTPVASLYYDYAPGPVQYETPAGTIGGTMELKRQFQIRDGVIRALFDTGITIGDELLQQVLGKGAESRMQSIVATIQQEQNRIIRNDRSRMLIVQGAAGSGKTSAALQRVAYLLYKHRERLTADQMVLFSPNPLFNSYVSSVLPELGEENMQQTTFQEYLEHRLGDVFRLEDPYDQMEYMLTARHEPDYEARMAGIRYKASERFLAAVQSFGKRLLAGGMAFRSIRFQGRTLVSAEEMERQFYSYDPAIRLANRVHLLKEWLLQRLNELEKAERSADWVTEEMNYLDNEQYQLAYNQLRKRQKGKDPAFDDAVQEEELIRAYLVKERFRPLRRSVKRLRFADVTSLYRQLLNDPETAADFEAFDHGAGTWPQIAEASIRRLDAGELAYEDATPYLYLKELVEGFQTNNTIRYVLIDEAQDYSPFQFEFLKRLFPRSRMTALGDFNQAIFTHAVELASGDTPIARLFGEAETERITLRRSYRSTREIVEFTRQMLPDGHEIEPFDRSGGLPAVVFAANEQARIEAIASDMADLLAEGFGSVAVICKTAAESAAAYEALKNVCPHLTLVDKHTASFEQGTVVIPSYLAKGVEFDAVLIYDASAETYGAESERKLFYTACTRAMHRLRLYAVGEPTPFLAGVSPSSYSVVERP</sequence>
<feature type="binding site" evidence="5">
    <location>
        <begin position="166"/>
        <end position="173"/>
    </location>
    <ligand>
        <name>ATP</name>
        <dbReference type="ChEBI" id="CHEBI:30616"/>
    </ligand>
</feature>
<dbReference type="InterPro" id="IPR000212">
    <property type="entry name" value="DNA_helicase_UvrD/REP"/>
</dbReference>
<keyword evidence="2 5" id="KW-0378">Hydrolase</keyword>
<dbReference type="PANTHER" id="PTHR11070">
    <property type="entry name" value="UVRD / RECB / PCRA DNA HELICASE FAMILY MEMBER"/>
    <property type="match status" value="1"/>
</dbReference>
<feature type="domain" description="UvrD-like helicase ATP-binding" evidence="6">
    <location>
        <begin position="145"/>
        <end position="553"/>
    </location>
</feature>
<dbReference type="PANTHER" id="PTHR11070:SF17">
    <property type="entry name" value="DNA HELICASE IV"/>
    <property type="match status" value="1"/>
</dbReference>
<dbReference type="PROSITE" id="PS51198">
    <property type="entry name" value="UVRD_HELICASE_ATP_BIND"/>
    <property type="match status" value="1"/>
</dbReference>
<protein>
    <submittedName>
        <fullName evidence="7">DNA helicase</fullName>
    </submittedName>
</protein>
<dbReference type="InterPro" id="IPR027417">
    <property type="entry name" value="P-loop_NTPase"/>
</dbReference>
<dbReference type="InterPro" id="IPR027785">
    <property type="entry name" value="UvrD-like_helicase_C"/>
</dbReference>
<reference evidence="7 8" key="1">
    <citation type="submission" date="2021-04" db="EMBL/GenBank/DDBJ databases">
        <title>Draft genome sequence of Paenibacillus cisolokensis, LC2-13A.</title>
        <authorList>
            <person name="Uke A."/>
            <person name="Chhe C."/>
            <person name="Baramee S."/>
            <person name="Kosugi A."/>
        </authorList>
    </citation>
    <scope>NUCLEOTIDE SEQUENCE [LARGE SCALE GENOMIC DNA]</scope>
    <source>
        <strain evidence="7 8">LC2-13A</strain>
    </source>
</reference>
<dbReference type="InterPro" id="IPR014016">
    <property type="entry name" value="UvrD-like_ATP-bd"/>
</dbReference>
<evidence type="ECO:0000256" key="3">
    <source>
        <dbReference type="ARBA" id="ARBA00022806"/>
    </source>
</evidence>
<proteinExistence type="predicted"/>
<evidence type="ECO:0000313" key="7">
    <source>
        <dbReference type="EMBL" id="GIQ65582.1"/>
    </source>
</evidence>
<gene>
    <name evidence="7" type="primary">uvrD</name>
    <name evidence="7" type="ORF">PACILC2_41500</name>
</gene>
<dbReference type="InterPro" id="IPR048228">
    <property type="entry name" value="HelD_bacillota"/>
</dbReference>
<evidence type="ECO:0000256" key="2">
    <source>
        <dbReference type="ARBA" id="ARBA00022801"/>
    </source>
</evidence>
<dbReference type="SUPFAM" id="SSF52540">
    <property type="entry name" value="P-loop containing nucleoside triphosphate hydrolases"/>
    <property type="match status" value="1"/>
</dbReference>
<evidence type="ECO:0000259" key="6">
    <source>
        <dbReference type="PROSITE" id="PS51198"/>
    </source>
</evidence>
<organism evidence="7 8">
    <name type="scientific">Paenibacillus cisolokensis</name>
    <dbReference type="NCBI Taxonomy" id="1658519"/>
    <lineage>
        <taxon>Bacteria</taxon>
        <taxon>Bacillati</taxon>
        <taxon>Bacillota</taxon>
        <taxon>Bacilli</taxon>
        <taxon>Bacillales</taxon>
        <taxon>Paenibacillaceae</taxon>
        <taxon>Paenibacillus</taxon>
    </lineage>
</organism>
<comment type="caution">
    <text evidence="7">The sequence shown here is derived from an EMBL/GenBank/DDBJ whole genome shotgun (WGS) entry which is preliminary data.</text>
</comment>
<accession>A0ABQ4NBH8</accession>
<dbReference type="Pfam" id="PF00580">
    <property type="entry name" value="UvrD-helicase"/>
    <property type="match status" value="1"/>
</dbReference>
<dbReference type="GO" id="GO:0004386">
    <property type="term" value="F:helicase activity"/>
    <property type="evidence" value="ECO:0007669"/>
    <property type="project" value="UniProtKB-KW"/>
</dbReference>
<dbReference type="EMBL" id="BOVJ01000140">
    <property type="protein sequence ID" value="GIQ65582.1"/>
    <property type="molecule type" value="Genomic_DNA"/>
</dbReference>
<keyword evidence="8" id="KW-1185">Reference proteome</keyword>
<evidence type="ECO:0000256" key="5">
    <source>
        <dbReference type="PROSITE-ProRule" id="PRU00560"/>
    </source>
</evidence>
<evidence type="ECO:0000256" key="4">
    <source>
        <dbReference type="ARBA" id="ARBA00022840"/>
    </source>
</evidence>
<dbReference type="Gene3D" id="3.40.50.300">
    <property type="entry name" value="P-loop containing nucleotide triphosphate hydrolases"/>
    <property type="match status" value="3"/>
</dbReference>
<evidence type="ECO:0000256" key="1">
    <source>
        <dbReference type="ARBA" id="ARBA00022741"/>
    </source>
</evidence>
<name>A0ABQ4NBH8_9BACL</name>
<dbReference type="Pfam" id="PF13538">
    <property type="entry name" value="UvrD_C_2"/>
    <property type="match status" value="1"/>
</dbReference>
<keyword evidence="1 5" id="KW-0547">Nucleotide-binding</keyword>
<dbReference type="Proteomes" id="UP000680304">
    <property type="component" value="Unassembled WGS sequence"/>
</dbReference>
<keyword evidence="4 5" id="KW-0067">ATP-binding</keyword>
<evidence type="ECO:0000313" key="8">
    <source>
        <dbReference type="Proteomes" id="UP000680304"/>
    </source>
</evidence>
<keyword evidence="3 5" id="KW-0347">Helicase</keyword>
<dbReference type="NCBIfam" id="NF041464">
    <property type="entry name" value="HelD_BACSU"/>
    <property type="match status" value="1"/>
</dbReference>